<dbReference type="AlphaFoldDB" id="A0A2G6JR81"/>
<organism evidence="1 2">
    <name type="scientific">Neptuniibacter caesariensis</name>
    <dbReference type="NCBI Taxonomy" id="207954"/>
    <lineage>
        <taxon>Bacteria</taxon>
        <taxon>Pseudomonadati</taxon>
        <taxon>Pseudomonadota</taxon>
        <taxon>Gammaproteobacteria</taxon>
        <taxon>Oceanospirillales</taxon>
        <taxon>Oceanospirillaceae</taxon>
        <taxon>Neptuniibacter</taxon>
    </lineage>
</organism>
<evidence type="ECO:0000313" key="2">
    <source>
        <dbReference type="Proteomes" id="UP000243469"/>
    </source>
</evidence>
<name>A0A2G6JR81_NEPCE</name>
<proteinExistence type="predicted"/>
<gene>
    <name evidence="1" type="ORF">CSA60_01720</name>
</gene>
<evidence type="ECO:0000313" key="1">
    <source>
        <dbReference type="EMBL" id="PIE25049.1"/>
    </source>
</evidence>
<protein>
    <submittedName>
        <fullName evidence="1">Uncharacterized protein</fullName>
    </submittedName>
</protein>
<reference evidence="1 2" key="1">
    <citation type="submission" date="2017-10" db="EMBL/GenBank/DDBJ databases">
        <title>Novel microbial diversity and functional potential in the marine mammal oral microbiome.</title>
        <authorList>
            <person name="Dudek N.K."/>
            <person name="Sun C.L."/>
            <person name="Burstein D."/>
            <person name="Kantor R.S."/>
            <person name="Aliaga Goltsman D.S."/>
            <person name="Bik E.M."/>
            <person name="Thomas B.C."/>
            <person name="Banfield J.F."/>
            <person name="Relman D.A."/>
        </authorList>
    </citation>
    <scope>NUCLEOTIDE SEQUENCE [LARGE SCALE GENOMIC DNA]</scope>
    <source>
        <strain evidence="1">DOLJORAL78_47_21</strain>
    </source>
</reference>
<comment type="caution">
    <text evidence="1">The sequence shown here is derived from an EMBL/GenBank/DDBJ whole genome shotgun (WGS) entry which is preliminary data.</text>
</comment>
<accession>A0A2G6JR81</accession>
<dbReference type="Proteomes" id="UP000243469">
    <property type="component" value="Unassembled WGS sequence"/>
</dbReference>
<dbReference type="EMBL" id="PDSH01000013">
    <property type="protein sequence ID" value="PIE25049.1"/>
    <property type="molecule type" value="Genomic_DNA"/>
</dbReference>
<sequence>MKPVNPNVASVAELSAQIGVTAQKRKRGGSNIEMSMCFRSSTKTAKVKEQELNLKLTGLAPI</sequence>